<keyword evidence="3" id="KW-0677">Repeat</keyword>
<comment type="subcellular location">
    <subcellularLocation>
        <location evidence="1">Secreted</location>
    </subcellularLocation>
</comment>
<evidence type="ECO:0000313" key="4">
    <source>
        <dbReference type="EMBL" id="SQF90701.1"/>
    </source>
</evidence>
<dbReference type="InterPro" id="IPR013858">
    <property type="entry name" value="Peptidase_M10B_C"/>
</dbReference>
<dbReference type="Gene3D" id="2.150.10.10">
    <property type="entry name" value="Serralysin-like metalloprotease, C-terminal"/>
    <property type="match status" value="1"/>
</dbReference>
<dbReference type="Gene3D" id="3.40.390.10">
    <property type="entry name" value="Collagenase (Catalytic Domain)"/>
    <property type="match status" value="1"/>
</dbReference>
<keyword evidence="2" id="KW-0964">Secreted</keyword>
<dbReference type="EMBL" id="LS483372">
    <property type="protein sequence ID" value="SQF90701.1"/>
    <property type="molecule type" value="Genomic_DNA"/>
</dbReference>
<gene>
    <name evidence="4" type="primary">prtC_4</name>
    <name evidence="4" type="ORF">NCTC10038_02112</name>
</gene>
<accession>A0A3M3XZ58</accession>
<organism evidence="4 5">
    <name type="scientific">Pseudomonas fluorescens</name>
    <dbReference type="NCBI Taxonomy" id="294"/>
    <lineage>
        <taxon>Bacteria</taxon>
        <taxon>Pseudomonadati</taxon>
        <taxon>Pseudomonadota</taxon>
        <taxon>Gammaproteobacteria</taxon>
        <taxon>Pseudomonadales</taxon>
        <taxon>Pseudomonadaceae</taxon>
        <taxon>Pseudomonas</taxon>
    </lineage>
</organism>
<keyword evidence="4" id="KW-0378">Hydrolase</keyword>
<dbReference type="GO" id="GO:0005615">
    <property type="term" value="C:extracellular space"/>
    <property type="evidence" value="ECO:0007669"/>
    <property type="project" value="InterPro"/>
</dbReference>
<dbReference type="InterPro" id="IPR011049">
    <property type="entry name" value="Serralysin-like_metalloprot_C"/>
</dbReference>
<evidence type="ECO:0000256" key="3">
    <source>
        <dbReference type="ARBA" id="ARBA00022737"/>
    </source>
</evidence>
<dbReference type="Proteomes" id="UP000248640">
    <property type="component" value="Chromosome 1"/>
</dbReference>
<evidence type="ECO:0000313" key="5">
    <source>
        <dbReference type="Proteomes" id="UP000248640"/>
    </source>
</evidence>
<dbReference type="Pfam" id="PF08548">
    <property type="entry name" value="Peptidase_M10_C"/>
    <property type="match status" value="1"/>
</dbReference>
<evidence type="ECO:0000256" key="2">
    <source>
        <dbReference type="ARBA" id="ARBA00022525"/>
    </source>
</evidence>
<dbReference type="RefSeq" id="WP_053255288.1">
    <property type="nucleotide sequence ID" value="NZ_CBCRXZ010000028.1"/>
</dbReference>
<dbReference type="GO" id="GO:0008237">
    <property type="term" value="F:metallopeptidase activity"/>
    <property type="evidence" value="ECO:0007669"/>
    <property type="project" value="InterPro"/>
</dbReference>
<dbReference type="EC" id="3.4.24.40" evidence="4"/>
<sequence>MIVATSASVPLAVAPQPANSSPTPADTNTPAAADTYYNGVANLGRNPVRWIDKDGNGKIDIEVDFSAGPGKYFRKLGLTGYSQLSPEQKRELLDQMADLSFDTNLVFHEKGAIKNPDGKINFGNYAHVPSNGKNLVQVDFPDNTSDPQNPDKVDEPAEAYVRGDARHLKANARNRGGNVLAHALLHALGLSHTNPDAKSNRPASATDSLGYSLLSTQSETTTGHDFKGHYVTRAQMHDLGLLTQRYGHNSQYSNETTRVVYDLNGMDEDDAPVTTSISTVRAHETLNIEDDTHDQNINLNHGTFSSIAGFKNNISILRGTHVEDVLTGSGTNTVIANFKANKITLGSGANTVTFNNSWDSTPKETDHLVGFKSGIDKVDISGFSQKTNEGTFLKGNPHLDTHTTPDGKTYVRYWTYFDGKGLSEPDFLLRADGIKMSDIITRT</sequence>
<dbReference type="InterPro" id="IPR024079">
    <property type="entry name" value="MetalloPept_cat_dom_sf"/>
</dbReference>
<evidence type="ECO:0000256" key="1">
    <source>
        <dbReference type="ARBA" id="ARBA00004613"/>
    </source>
</evidence>
<protein>
    <submittedName>
        <fullName evidence="4">Epralysin</fullName>
        <ecNumber evidence="4">3.4.24.40</ecNumber>
    </submittedName>
</protein>
<proteinExistence type="predicted"/>
<dbReference type="AlphaFoldDB" id="A0A3M3XZ58"/>
<dbReference type="GO" id="GO:0005509">
    <property type="term" value="F:calcium ion binding"/>
    <property type="evidence" value="ECO:0007669"/>
    <property type="project" value="InterPro"/>
</dbReference>
<dbReference type="SUPFAM" id="SSF55486">
    <property type="entry name" value="Metalloproteases ('zincins'), catalytic domain"/>
    <property type="match status" value="1"/>
</dbReference>
<dbReference type="SUPFAM" id="SSF51120">
    <property type="entry name" value="beta-Roll"/>
    <property type="match status" value="1"/>
</dbReference>
<reference evidence="4 5" key="1">
    <citation type="submission" date="2018-06" db="EMBL/GenBank/DDBJ databases">
        <authorList>
            <consortium name="Pathogen Informatics"/>
            <person name="Doyle S."/>
        </authorList>
    </citation>
    <scope>NUCLEOTIDE SEQUENCE [LARGE SCALE GENOMIC DNA]</scope>
    <source>
        <strain evidence="4 5">NCTC10038</strain>
    </source>
</reference>
<name>A0A3M3XZ58_PSEFL</name>
<dbReference type="GeneID" id="61638066"/>